<accession>A0A368XGP1</accession>
<reference evidence="1 2" key="1">
    <citation type="submission" date="2018-07" db="EMBL/GenBank/DDBJ databases">
        <title>Genomic Encyclopedia of Type Strains, Phase IV (KMG-IV): sequencing the most valuable type-strain genomes for metagenomic binning, comparative biology and taxonomic classification.</title>
        <authorList>
            <person name="Goeker M."/>
        </authorList>
    </citation>
    <scope>NUCLEOTIDE SEQUENCE [LARGE SCALE GENOMIC DNA]</scope>
    <source>
        <strain evidence="1 2">DSM 21634</strain>
    </source>
</reference>
<dbReference type="EMBL" id="QPJK01000011">
    <property type="protein sequence ID" value="RCW66188.1"/>
    <property type="molecule type" value="Genomic_DNA"/>
</dbReference>
<evidence type="ECO:0000313" key="2">
    <source>
        <dbReference type="Proteomes" id="UP000252884"/>
    </source>
</evidence>
<dbReference type="Proteomes" id="UP000252884">
    <property type="component" value="Unassembled WGS sequence"/>
</dbReference>
<protein>
    <submittedName>
        <fullName evidence="1">Uncharacterized protein</fullName>
    </submittedName>
</protein>
<evidence type="ECO:0000313" key="1">
    <source>
        <dbReference type="EMBL" id="RCW66188.1"/>
    </source>
</evidence>
<sequence length="147" mass="16679">MAVWAADTVAGRRCQDAVDTKGLKGRGTLIELRHYVDKLAGIEREMVDLSTLSKLARTPVYLMVHRRGSTGYAFLRWRESGASKRHLSLEQIRKLVEGWPTESRAWVEAMSQNALSLNEAHLHARDALKKIRVDVLAREQHVLPRVV</sequence>
<gene>
    <name evidence="1" type="ORF">DES41_111146</name>
</gene>
<dbReference type="AlphaFoldDB" id="A0A368XGP1"/>
<name>A0A368XGP1_9BURK</name>
<organism evidence="1 2">
    <name type="scientific">Pseudorhodoferax soli</name>
    <dbReference type="NCBI Taxonomy" id="545864"/>
    <lineage>
        <taxon>Bacteria</taxon>
        <taxon>Pseudomonadati</taxon>
        <taxon>Pseudomonadota</taxon>
        <taxon>Betaproteobacteria</taxon>
        <taxon>Burkholderiales</taxon>
        <taxon>Comamonadaceae</taxon>
    </lineage>
</organism>
<keyword evidence="2" id="KW-1185">Reference proteome</keyword>
<comment type="caution">
    <text evidence="1">The sequence shown here is derived from an EMBL/GenBank/DDBJ whole genome shotgun (WGS) entry which is preliminary data.</text>
</comment>
<proteinExistence type="predicted"/>